<protein>
    <submittedName>
        <fullName evidence="1">Uncharacterized protein</fullName>
    </submittedName>
</protein>
<dbReference type="AlphaFoldDB" id="A0A0F9X9R8"/>
<sequence>MGKIADISEVLLELGLSSSATDEERAIANSAIIRAEAAIRRHIFYDPVERTRTEYYPQSENMIRSRGVVWETEGDQAFLRQVANASATELQIQNIPIRSITQLFVDFDGRAGTRASSFADSTLKVEGTDYWPNNDGFDSSDANICRDGIIRSGGLWPTTPGTVKIVYVAGYTPAELHGQDNIVDAMPILDAVIDEAVRRTKKAFVNMKKTGAGWTAGPFTSETLGDYRYQIDSKLSARLFGSSFDITSESKEKISSFVNFGWSLSS</sequence>
<proteinExistence type="predicted"/>
<evidence type="ECO:0000313" key="1">
    <source>
        <dbReference type="EMBL" id="KKN88343.1"/>
    </source>
</evidence>
<reference evidence="1" key="1">
    <citation type="journal article" date="2015" name="Nature">
        <title>Complex archaea that bridge the gap between prokaryotes and eukaryotes.</title>
        <authorList>
            <person name="Spang A."/>
            <person name="Saw J.H."/>
            <person name="Jorgensen S.L."/>
            <person name="Zaremba-Niedzwiedzka K."/>
            <person name="Martijn J."/>
            <person name="Lind A.E."/>
            <person name="van Eijk R."/>
            <person name="Schleper C."/>
            <person name="Guy L."/>
            <person name="Ettema T.J."/>
        </authorList>
    </citation>
    <scope>NUCLEOTIDE SEQUENCE</scope>
</reference>
<organism evidence="1">
    <name type="scientific">marine sediment metagenome</name>
    <dbReference type="NCBI Taxonomy" id="412755"/>
    <lineage>
        <taxon>unclassified sequences</taxon>
        <taxon>metagenomes</taxon>
        <taxon>ecological metagenomes</taxon>
    </lineage>
</organism>
<comment type="caution">
    <text evidence="1">The sequence shown here is derived from an EMBL/GenBank/DDBJ whole genome shotgun (WGS) entry which is preliminary data.</text>
</comment>
<gene>
    <name evidence="1" type="ORF">LCGC14_0249060</name>
</gene>
<accession>A0A0F9X9R8</accession>
<dbReference type="EMBL" id="LAZR01000129">
    <property type="protein sequence ID" value="KKN88343.1"/>
    <property type="molecule type" value="Genomic_DNA"/>
</dbReference>
<name>A0A0F9X9R8_9ZZZZ</name>